<dbReference type="OrthoDB" id="8436363at2759"/>
<feature type="compositionally biased region" description="Basic and acidic residues" evidence="2">
    <location>
        <begin position="1058"/>
        <end position="1074"/>
    </location>
</feature>
<reference evidence="3 4" key="1">
    <citation type="journal article" date="2012" name="G3 (Bethesda)">
        <title>Pichia sorbitophila, an interspecies yeast hybrid reveals early steps of genome resolution following polyploidization.</title>
        <authorList>
            <person name="Leh Louis V."/>
            <person name="Despons L."/>
            <person name="Friedrich A."/>
            <person name="Martin T."/>
            <person name="Durrens P."/>
            <person name="Casaregola S."/>
            <person name="Neuveglise C."/>
            <person name="Fairhead C."/>
            <person name="Marck C."/>
            <person name="Cruz J.A."/>
            <person name="Straub M.L."/>
            <person name="Kugler V."/>
            <person name="Sacerdot C."/>
            <person name="Uzunov Z."/>
            <person name="Thierry A."/>
            <person name="Weiss S."/>
            <person name="Bleykasten C."/>
            <person name="De Montigny J."/>
            <person name="Jacques N."/>
            <person name="Jung P."/>
            <person name="Lemaire M."/>
            <person name="Mallet S."/>
            <person name="Morel G."/>
            <person name="Richard G.F."/>
            <person name="Sarkar A."/>
            <person name="Savel G."/>
            <person name="Schacherer J."/>
            <person name="Seret M.L."/>
            <person name="Talla E."/>
            <person name="Samson G."/>
            <person name="Jubin C."/>
            <person name="Poulain J."/>
            <person name="Vacherie B."/>
            <person name="Barbe V."/>
            <person name="Pelletier E."/>
            <person name="Sherman D.J."/>
            <person name="Westhof E."/>
            <person name="Weissenbach J."/>
            <person name="Baret P.V."/>
            <person name="Wincker P."/>
            <person name="Gaillardin C."/>
            <person name="Dujon B."/>
            <person name="Souciet J.L."/>
        </authorList>
    </citation>
    <scope>NUCLEOTIDE SEQUENCE [LARGE SCALE GENOMIC DNA]</scope>
    <source>
        <strain evidence="4">ATCC MYA-4447 / BCRC 22081 / CBS 7064 / NBRC 10061 / NRRL Y-12695</strain>
    </source>
</reference>
<protein>
    <submittedName>
        <fullName evidence="3">Piso0_005472 protein</fullName>
    </submittedName>
</protein>
<feature type="compositionally biased region" description="Polar residues" evidence="2">
    <location>
        <begin position="54"/>
        <end position="63"/>
    </location>
</feature>
<name>G8Y568_PICSO</name>
<dbReference type="InterPro" id="IPR032675">
    <property type="entry name" value="LRR_dom_sf"/>
</dbReference>
<dbReference type="SUPFAM" id="SSF52047">
    <property type="entry name" value="RNI-like"/>
    <property type="match status" value="1"/>
</dbReference>
<dbReference type="HOGENOM" id="CLU_004492_0_0_1"/>
<feature type="compositionally biased region" description="Low complexity" evidence="2">
    <location>
        <begin position="118"/>
        <end position="135"/>
    </location>
</feature>
<keyword evidence="1" id="KW-0175">Coiled coil</keyword>
<feature type="compositionally biased region" description="Low complexity" evidence="2">
    <location>
        <begin position="79"/>
        <end position="90"/>
    </location>
</feature>
<evidence type="ECO:0000256" key="1">
    <source>
        <dbReference type="SAM" id="Coils"/>
    </source>
</evidence>
<feature type="compositionally biased region" description="Polar residues" evidence="2">
    <location>
        <begin position="198"/>
        <end position="207"/>
    </location>
</feature>
<feature type="compositionally biased region" description="Polar residues" evidence="2">
    <location>
        <begin position="153"/>
        <end position="164"/>
    </location>
</feature>
<dbReference type="InParanoid" id="G8Y568"/>
<dbReference type="STRING" id="559304.G8Y568"/>
<feature type="compositionally biased region" description="Basic and acidic residues" evidence="2">
    <location>
        <begin position="65"/>
        <end position="76"/>
    </location>
</feature>
<feature type="region of interest" description="Disordered" evidence="2">
    <location>
        <begin position="1204"/>
        <end position="1248"/>
    </location>
</feature>
<gene>
    <name evidence="3" type="primary">Piso0_005472</name>
    <name evidence="3" type="ORF">GNLVRS01_PISO0M15434g</name>
</gene>
<feature type="compositionally biased region" description="Polar residues" evidence="2">
    <location>
        <begin position="1078"/>
        <end position="1100"/>
    </location>
</feature>
<accession>G8Y568</accession>
<evidence type="ECO:0000313" key="3">
    <source>
        <dbReference type="EMBL" id="CCE85836.1"/>
    </source>
</evidence>
<proteinExistence type="predicted"/>
<dbReference type="FunCoup" id="G8Y568">
    <property type="interactions" value="200"/>
</dbReference>
<feature type="region of interest" description="Disordered" evidence="2">
    <location>
        <begin position="53"/>
        <end position="222"/>
    </location>
</feature>
<feature type="compositionally biased region" description="Low complexity" evidence="2">
    <location>
        <begin position="176"/>
        <end position="187"/>
    </location>
</feature>
<keyword evidence="4" id="KW-1185">Reference proteome</keyword>
<organism evidence="3 4">
    <name type="scientific">Pichia sorbitophila (strain ATCC MYA-4447 / BCRC 22081 / CBS 7064 / NBRC 10061 / NRRL Y-12695)</name>
    <name type="common">Hybrid yeast</name>
    <dbReference type="NCBI Taxonomy" id="559304"/>
    <lineage>
        <taxon>Eukaryota</taxon>
        <taxon>Fungi</taxon>
        <taxon>Dikarya</taxon>
        <taxon>Ascomycota</taxon>
        <taxon>Saccharomycotina</taxon>
        <taxon>Pichiomycetes</taxon>
        <taxon>Debaryomycetaceae</taxon>
        <taxon>Millerozyma</taxon>
    </lineage>
</organism>
<evidence type="ECO:0000256" key="2">
    <source>
        <dbReference type="SAM" id="MobiDB-lite"/>
    </source>
</evidence>
<dbReference type="Gene3D" id="3.80.10.10">
    <property type="entry name" value="Ribonuclease Inhibitor"/>
    <property type="match status" value="1"/>
</dbReference>
<dbReference type="EMBL" id="FO082047">
    <property type="protein sequence ID" value="CCE85836.1"/>
    <property type="molecule type" value="Genomic_DNA"/>
</dbReference>
<evidence type="ECO:0000313" key="4">
    <source>
        <dbReference type="Proteomes" id="UP000005222"/>
    </source>
</evidence>
<feature type="compositionally biased region" description="Basic and acidic residues" evidence="2">
    <location>
        <begin position="1221"/>
        <end position="1248"/>
    </location>
</feature>
<feature type="region of interest" description="Disordered" evidence="2">
    <location>
        <begin position="1055"/>
        <end position="1103"/>
    </location>
</feature>
<feature type="compositionally biased region" description="Basic and acidic residues" evidence="2">
    <location>
        <begin position="1204"/>
        <end position="1214"/>
    </location>
</feature>
<dbReference type="OMA" id="DANICAP"/>
<feature type="coiled-coil region" evidence="1">
    <location>
        <begin position="978"/>
        <end position="1005"/>
    </location>
</feature>
<dbReference type="Proteomes" id="UP000005222">
    <property type="component" value="Chromosome M"/>
</dbReference>
<sequence length="1260" mass="140231">MSEEDEKKKKDGPSADYDNLKHIFESSDTAYYNGIRNSDIDWILRDANICAPIQTPQQENGADSESPKEDSEKPDGADSTSISSTSTASSVKKNPPGTLPLVRAQLNRHSELSNEQNPSKSKPSISPIQEEPSSPAITSNAGDRGRRRAFSVSAGTRPSTSQGFFSKLKEKFTNKSADANSRSSDASWKSDQDLTLKRSLTNTSSGNPHHFTHSKRWNSSSDSLKLSRTMSMPNYGEHSIDPRLQEYIDYYRKDNSRENTSVLSSSGGQSKDEDTSLRPLHSALVNQFDTGIGTGATPVDANSAQTGKFSFLRKRSNSAAPLPSVTEATEKNRRTNPCYYQSLVSCANQREKSPPQPDIPPEFQGLKPLKRVAFHSSTFLIDPPQQIPSRCPRKGNIELKPDGTLKVNPLSEEDKEAIEKAQYGQGGGIVVGGSGSLGAKKVEGVHGGGDTADSPADEVHVDKHAKSLGIDKPMVSRRKSYSTPVKKMALDMMYTRCCHLREILPLPAILKQIPPGSLAPIPVLQVKNPEPTMIEIQTFADFVRIAPIMCVSLDGVTLTFDQFKVLLSALSAKKHLEKLSLRNTPIDQKGWPLLCWFLSKNKVLRKLDISQCPSLSVNIMRKRKSVNEKYKDDAPRMSSNKDNRSDMDWTLLTATLVARGGIEELILTGCCINDLDVFEKLINLAVSIKTSRLGLAYNKLTAKHFKVVVDNWLFKDIAQGIDLGYNDLSSLQYVKILNEKLKDEVPSEKLKKSNLTFVSLNAANLRFSDGFKNLFENYLIQLPNLKYLDLSNNPKFFGISLTSNNLSPVNSANEEKHLGKEAYPDENFLVEYFASKFPLFPKLVRLSLDNNNFSTPSLIVFAQCLPFCKSLGYFSVLGNKLDLSSATALVQSIKNSKSLITLPMDGDDLPGLLKERYVLYTMKNMERIYQEVKKSQNEKKDSLGIIAPEEDATTLAEEMSNILTKKSQNASYMDDPEVKRFINKVTKMKEQLKEAIDKLLELQLKEQLNLEGKETLIRFMFLNSTIERGLYLIDNSLSDSRYLDMTSTFLTRTSGESEIQKYGDKETDPPEDNKALVPNTSNIPLNKSPHSISRNSSRTSLLDKEEGSALKLSKLHDYHYPSTDDSMFKDLSGEMIREKLSSVDMSEVEEVINILTELKNEGISLAKVFNLDSADQKKLAKGTGYPINIEDISGRLKVLKERSSSILREQEGKDSSNPSTPKDEEIPKSDEGKAADTKNSSEHTSKLYDELLNEITKLNV</sequence>
<dbReference type="AlphaFoldDB" id="G8Y568"/>
<dbReference type="eggNOG" id="ENOG502QYHN">
    <property type="taxonomic scope" value="Eukaryota"/>
</dbReference>